<dbReference type="AlphaFoldDB" id="A0A382HE36"/>
<dbReference type="SUPFAM" id="SSF49464">
    <property type="entry name" value="Carboxypeptidase regulatory domain-like"/>
    <property type="match status" value="3"/>
</dbReference>
<reference evidence="2" key="1">
    <citation type="submission" date="2018-05" db="EMBL/GenBank/DDBJ databases">
        <authorList>
            <person name="Lanie J.A."/>
            <person name="Ng W.-L."/>
            <person name="Kazmierczak K.M."/>
            <person name="Andrzejewski T.M."/>
            <person name="Davidsen T.M."/>
            <person name="Wayne K.J."/>
            <person name="Tettelin H."/>
            <person name="Glass J.I."/>
            <person name="Rusch D."/>
            <person name="Podicherti R."/>
            <person name="Tsui H.-C.T."/>
            <person name="Winkler M.E."/>
        </authorList>
    </citation>
    <scope>NUCLEOTIDE SEQUENCE</scope>
</reference>
<dbReference type="InterPro" id="IPR013783">
    <property type="entry name" value="Ig-like_fold"/>
</dbReference>
<dbReference type="SMART" id="SM00060">
    <property type="entry name" value="FN3"/>
    <property type="match status" value="1"/>
</dbReference>
<dbReference type="PROSITE" id="PS50853">
    <property type="entry name" value="FN3"/>
    <property type="match status" value="1"/>
</dbReference>
<accession>A0A382HE36</accession>
<organism evidence="2">
    <name type="scientific">marine metagenome</name>
    <dbReference type="NCBI Taxonomy" id="408172"/>
    <lineage>
        <taxon>unclassified sequences</taxon>
        <taxon>metagenomes</taxon>
        <taxon>ecological metagenomes</taxon>
    </lineage>
</organism>
<proteinExistence type="predicted"/>
<evidence type="ECO:0000259" key="1">
    <source>
        <dbReference type="PROSITE" id="PS50853"/>
    </source>
</evidence>
<evidence type="ECO:0000313" key="2">
    <source>
        <dbReference type="EMBL" id="SVB84751.1"/>
    </source>
</evidence>
<dbReference type="InterPro" id="IPR003961">
    <property type="entry name" value="FN3_dom"/>
</dbReference>
<feature type="domain" description="Fibronectin type-III" evidence="1">
    <location>
        <begin position="363"/>
        <end position="456"/>
    </location>
</feature>
<protein>
    <recommendedName>
        <fullName evidence="1">Fibronectin type-III domain-containing protein</fullName>
    </recommendedName>
</protein>
<sequence length="472" mass="52002">RVHSSNNGDGISYAQVSAYSYSTGETYGAEADDNGYYYMGDLIGEQEYEVMASAEGYTSLMETHYLGSGDSLYLDFYLDDVPQSGMFGIVENSDGDPLSGVNIYPELNGNEFFWAATDSSGYYHVVLPPGSYFVSTGINDYYVSSVSDIEVVDQEMVEINFTLDPVESFDGGAAGIVYSGVGETASGVSVNFWNTALYDAIVYSDENGAYSIELVNGTYNVSVWGGGFEGAFIPGVTINNNILPLDIYMFDNNSPQPPVIVQLEDVPNDQGSLMDMVWSPGIPQEWEIFPYYSVWRENEDNWHFISMVPFHDFDVYNMVVPTLGDSTHEGIHWSTFMVTAHTEDPYVFFDSEPSSGYSIDNLPPDTPVGLSAEIIEGGVMLNWLAPLDDDFAYHNVYRSDVMSEESAMVFTTVDSFYVDTEVDPGTNYEYWVTAVDHSGNESNGSNTVQISPTGLSTDADLVPDVYALGQNY</sequence>
<gene>
    <name evidence="2" type="ORF">METZ01_LOCUS237605</name>
</gene>
<dbReference type="Gene3D" id="2.60.40.10">
    <property type="entry name" value="Immunoglobulins"/>
    <property type="match status" value="1"/>
</dbReference>
<feature type="non-terminal residue" evidence="2">
    <location>
        <position position="472"/>
    </location>
</feature>
<dbReference type="SUPFAM" id="SSF49265">
    <property type="entry name" value="Fibronectin type III"/>
    <property type="match status" value="1"/>
</dbReference>
<dbReference type="CDD" id="cd00063">
    <property type="entry name" value="FN3"/>
    <property type="match status" value="1"/>
</dbReference>
<name>A0A382HE36_9ZZZZ</name>
<dbReference type="Pfam" id="PF13620">
    <property type="entry name" value="CarboxypepD_reg"/>
    <property type="match status" value="1"/>
</dbReference>
<dbReference type="InterPro" id="IPR036116">
    <property type="entry name" value="FN3_sf"/>
</dbReference>
<dbReference type="InterPro" id="IPR008969">
    <property type="entry name" value="CarboxyPept-like_regulatory"/>
</dbReference>
<dbReference type="Gene3D" id="2.60.40.1120">
    <property type="entry name" value="Carboxypeptidase-like, regulatory domain"/>
    <property type="match status" value="3"/>
</dbReference>
<feature type="non-terminal residue" evidence="2">
    <location>
        <position position="1"/>
    </location>
</feature>
<dbReference type="EMBL" id="UINC01060342">
    <property type="protein sequence ID" value="SVB84751.1"/>
    <property type="molecule type" value="Genomic_DNA"/>
</dbReference>